<evidence type="ECO:0000313" key="2">
    <source>
        <dbReference type="WBParaSite" id="L893_g17001.t1"/>
    </source>
</evidence>
<dbReference type="WBParaSite" id="L893_g17001.t1">
    <property type="protein sequence ID" value="L893_g17001.t1"/>
    <property type="gene ID" value="L893_g17001"/>
</dbReference>
<dbReference type="Proteomes" id="UP000095287">
    <property type="component" value="Unplaced"/>
</dbReference>
<keyword evidence="1" id="KW-1185">Reference proteome</keyword>
<accession>A0A1I7YKD5</accession>
<protein>
    <submittedName>
        <fullName evidence="2">FBD domain-containing protein</fullName>
    </submittedName>
</protein>
<organism evidence="1 2">
    <name type="scientific">Steinernema glaseri</name>
    <dbReference type="NCBI Taxonomy" id="37863"/>
    <lineage>
        <taxon>Eukaryota</taxon>
        <taxon>Metazoa</taxon>
        <taxon>Ecdysozoa</taxon>
        <taxon>Nematoda</taxon>
        <taxon>Chromadorea</taxon>
        <taxon>Rhabditida</taxon>
        <taxon>Tylenchina</taxon>
        <taxon>Panagrolaimomorpha</taxon>
        <taxon>Strongyloidoidea</taxon>
        <taxon>Steinernematidae</taxon>
        <taxon>Steinernema</taxon>
    </lineage>
</organism>
<proteinExistence type="predicted"/>
<sequence>MMELPLELPTTAPAPKADFSSLAYGDCLCIQKYLSTQNVAKLAGLGSHIWLAASRKTISSRVELYGSLVEIADTRKQGIQLTEFLRKDNGSFHLVREVSDPIQKSKRISELIIKPVISPSHLPISENVVLCPDNCQILCHSFGIPTLPPFIDTNFTSLYIEFCGFKYTEDTFIRLLQSRNLRNLTIKNSELNDRCSEALEKFLATADWETVIMQGKRVPDFMADDALLRNIQRKWATNRQPTYKKLEIYSRLSSSKFSMLSRLFSKEHPTVPGLKTSWEATHNRYYFPLKISFVG</sequence>
<dbReference type="AlphaFoldDB" id="A0A1I7YKD5"/>
<evidence type="ECO:0000313" key="1">
    <source>
        <dbReference type="Proteomes" id="UP000095287"/>
    </source>
</evidence>
<reference evidence="2" key="1">
    <citation type="submission" date="2016-11" db="UniProtKB">
        <authorList>
            <consortium name="WormBaseParasite"/>
        </authorList>
    </citation>
    <scope>IDENTIFICATION</scope>
</reference>
<name>A0A1I7YKD5_9BILA</name>